<gene>
    <name evidence="1" type="ORF">BDR25DRAFT_163928</name>
</gene>
<feature type="non-terminal residue" evidence="1">
    <location>
        <position position="68"/>
    </location>
</feature>
<proteinExistence type="predicted"/>
<dbReference type="EMBL" id="MU003520">
    <property type="protein sequence ID" value="KAF2467426.1"/>
    <property type="molecule type" value="Genomic_DNA"/>
</dbReference>
<comment type="caution">
    <text evidence="1">The sequence shown here is derived from an EMBL/GenBank/DDBJ whole genome shotgun (WGS) entry which is preliminary data.</text>
</comment>
<sequence length="68" mass="7771">IRFKDAIGRKFSLPWSLCKTWKGMEELIKHAFTGVEPLGPHVLEGHYDLVGEDGEIILPQVWETVVRP</sequence>
<organism evidence="1 2">
    <name type="scientific">Lindgomyces ingoldianus</name>
    <dbReference type="NCBI Taxonomy" id="673940"/>
    <lineage>
        <taxon>Eukaryota</taxon>
        <taxon>Fungi</taxon>
        <taxon>Dikarya</taxon>
        <taxon>Ascomycota</taxon>
        <taxon>Pezizomycotina</taxon>
        <taxon>Dothideomycetes</taxon>
        <taxon>Pleosporomycetidae</taxon>
        <taxon>Pleosporales</taxon>
        <taxon>Lindgomycetaceae</taxon>
        <taxon>Lindgomyces</taxon>
    </lineage>
</organism>
<evidence type="ECO:0000313" key="2">
    <source>
        <dbReference type="Proteomes" id="UP000799755"/>
    </source>
</evidence>
<keyword evidence="2" id="KW-1185">Reference proteome</keyword>
<reference evidence="1" key="1">
    <citation type="journal article" date="2020" name="Stud. Mycol.">
        <title>101 Dothideomycetes genomes: a test case for predicting lifestyles and emergence of pathogens.</title>
        <authorList>
            <person name="Haridas S."/>
            <person name="Albert R."/>
            <person name="Binder M."/>
            <person name="Bloem J."/>
            <person name="Labutti K."/>
            <person name="Salamov A."/>
            <person name="Andreopoulos B."/>
            <person name="Baker S."/>
            <person name="Barry K."/>
            <person name="Bills G."/>
            <person name="Bluhm B."/>
            <person name="Cannon C."/>
            <person name="Castanera R."/>
            <person name="Culley D."/>
            <person name="Daum C."/>
            <person name="Ezra D."/>
            <person name="Gonzalez J."/>
            <person name="Henrissat B."/>
            <person name="Kuo A."/>
            <person name="Liang C."/>
            <person name="Lipzen A."/>
            <person name="Lutzoni F."/>
            <person name="Magnuson J."/>
            <person name="Mondo S."/>
            <person name="Nolan M."/>
            <person name="Ohm R."/>
            <person name="Pangilinan J."/>
            <person name="Park H.-J."/>
            <person name="Ramirez L."/>
            <person name="Alfaro M."/>
            <person name="Sun H."/>
            <person name="Tritt A."/>
            <person name="Yoshinaga Y."/>
            <person name="Zwiers L.-H."/>
            <person name="Turgeon B."/>
            <person name="Goodwin S."/>
            <person name="Spatafora J."/>
            <person name="Crous P."/>
            <person name="Grigoriev I."/>
        </authorList>
    </citation>
    <scope>NUCLEOTIDE SEQUENCE</scope>
    <source>
        <strain evidence="1">ATCC 200398</strain>
    </source>
</reference>
<feature type="non-terminal residue" evidence="1">
    <location>
        <position position="1"/>
    </location>
</feature>
<accession>A0ACB6QKM0</accession>
<protein>
    <submittedName>
        <fullName evidence="1">Uncharacterized protein</fullName>
    </submittedName>
</protein>
<name>A0ACB6QKM0_9PLEO</name>
<evidence type="ECO:0000313" key="1">
    <source>
        <dbReference type="EMBL" id="KAF2467426.1"/>
    </source>
</evidence>
<dbReference type="Proteomes" id="UP000799755">
    <property type="component" value="Unassembled WGS sequence"/>
</dbReference>